<keyword evidence="3" id="KW-0540">Nuclease</keyword>
<dbReference type="Pfam" id="PF01844">
    <property type="entry name" value="HNH"/>
    <property type="match status" value="1"/>
</dbReference>
<protein>
    <submittedName>
        <fullName evidence="3">HNH endonuclease</fullName>
    </submittedName>
</protein>
<organism evidence="3 4">
    <name type="scientific">Corynebacterium canis</name>
    <dbReference type="NCBI Taxonomy" id="679663"/>
    <lineage>
        <taxon>Bacteria</taxon>
        <taxon>Bacillati</taxon>
        <taxon>Actinomycetota</taxon>
        <taxon>Actinomycetes</taxon>
        <taxon>Mycobacteriales</taxon>
        <taxon>Corynebacteriaceae</taxon>
        <taxon>Corynebacterium</taxon>
    </lineage>
</organism>
<dbReference type="OrthoDB" id="4413566at2"/>
<keyword evidence="3" id="KW-0378">Hydrolase</keyword>
<dbReference type="CDD" id="cd00085">
    <property type="entry name" value="HNHc"/>
    <property type="match status" value="1"/>
</dbReference>
<keyword evidence="3" id="KW-0255">Endonuclease</keyword>
<evidence type="ECO:0000259" key="2">
    <source>
        <dbReference type="SMART" id="SM00507"/>
    </source>
</evidence>
<dbReference type="Gene3D" id="1.10.30.50">
    <property type="match status" value="1"/>
</dbReference>
<name>A0A5C5USN5_9CORY</name>
<dbReference type="RefSeq" id="WP_146323578.1">
    <property type="nucleotide sequence ID" value="NZ_BAABLR010000014.1"/>
</dbReference>
<dbReference type="GO" id="GO:0003676">
    <property type="term" value="F:nucleic acid binding"/>
    <property type="evidence" value="ECO:0007669"/>
    <property type="project" value="InterPro"/>
</dbReference>
<accession>A0A5C5USN5</accession>
<dbReference type="EMBL" id="VOHM01000004">
    <property type="protein sequence ID" value="TWT28493.1"/>
    <property type="molecule type" value="Genomic_DNA"/>
</dbReference>
<keyword evidence="4" id="KW-1185">Reference proteome</keyword>
<evidence type="ECO:0000256" key="1">
    <source>
        <dbReference type="SAM" id="MobiDB-lite"/>
    </source>
</evidence>
<comment type="caution">
    <text evidence="3">The sequence shown here is derived from an EMBL/GenBank/DDBJ whole genome shotgun (WGS) entry which is preliminary data.</text>
</comment>
<proteinExistence type="predicted"/>
<sequence>MRQAENVVLDAASSPRFLPEICAEGAAQLEAMRLVARMLLDVTAGVDMSTEDLHTLSGELAAKLGHAHSMREVERAISWCARLHTELPTFRTLFKTRGLVSWRHMISMERVFERLEEPLTPQQCGTIDAALVEKFTATVPGQDIPSPAEVSHWLEEIVREMLLPTETADTKPNTVALSSGANGGNALLTAELSDMDAKVVFDTIEVFAKQHEVSKSEALVTLVCNRPEGTDVVSKLVLVGFGSPRPEETVDATWLYNTGPVTAAQRAKLGSVRKVYYDAHQVAKQCRREHEPSFELRATIWLRDLTCRYPGCNVPAHKCDIDHVINHAAGGWTTASNLQSLCRKHHNAKTDRRVRATMNSKGHVTWHRANGAFIGTTLPKGPLAGLEGLIGGITTRHSGKTSKDDNTNPPIRNGLGRWGYTLEQKRRRIRRFIKLRAQGADPPQADTCLPHPAGRG</sequence>
<gene>
    <name evidence="3" type="ORF">FRX94_02680</name>
</gene>
<dbReference type="GO" id="GO:0004519">
    <property type="term" value="F:endonuclease activity"/>
    <property type="evidence" value="ECO:0007669"/>
    <property type="project" value="UniProtKB-KW"/>
</dbReference>
<dbReference type="InterPro" id="IPR003615">
    <property type="entry name" value="HNH_nuc"/>
</dbReference>
<dbReference type="AlphaFoldDB" id="A0A5C5USN5"/>
<evidence type="ECO:0000313" key="3">
    <source>
        <dbReference type="EMBL" id="TWT28493.1"/>
    </source>
</evidence>
<feature type="region of interest" description="Disordered" evidence="1">
    <location>
        <begin position="437"/>
        <end position="456"/>
    </location>
</feature>
<feature type="domain" description="HNH nuclease" evidence="2">
    <location>
        <begin position="295"/>
        <end position="347"/>
    </location>
</feature>
<dbReference type="InterPro" id="IPR002711">
    <property type="entry name" value="HNH"/>
</dbReference>
<dbReference type="Proteomes" id="UP000320791">
    <property type="component" value="Unassembled WGS sequence"/>
</dbReference>
<evidence type="ECO:0000313" key="4">
    <source>
        <dbReference type="Proteomes" id="UP000320791"/>
    </source>
</evidence>
<dbReference type="SMART" id="SM00507">
    <property type="entry name" value="HNHc"/>
    <property type="match status" value="1"/>
</dbReference>
<dbReference type="GO" id="GO:0008270">
    <property type="term" value="F:zinc ion binding"/>
    <property type="evidence" value="ECO:0007669"/>
    <property type="project" value="InterPro"/>
</dbReference>
<feature type="region of interest" description="Disordered" evidence="1">
    <location>
        <begin position="394"/>
        <end position="415"/>
    </location>
</feature>
<reference evidence="3 4" key="1">
    <citation type="submission" date="2019-08" db="EMBL/GenBank/DDBJ databases">
        <authorList>
            <person name="Lei W."/>
        </authorList>
    </citation>
    <scope>NUCLEOTIDE SEQUENCE [LARGE SCALE GENOMIC DNA]</scope>
    <source>
        <strain evidence="3 4">CCUG 58627</strain>
    </source>
</reference>